<reference evidence="2" key="1">
    <citation type="submission" date="2020-02" db="EMBL/GenBank/DDBJ databases">
        <authorList>
            <person name="Meier V. D."/>
        </authorList>
    </citation>
    <scope>NUCLEOTIDE SEQUENCE</scope>
    <source>
        <strain evidence="2">AVDCRST_MAG64</strain>
    </source>
</reference>
<feature type="compositionally biased region" description="Basic and acidic residues" evidence="1">
    <location>
        <begin position="89"/>
        <end position="98"/>
    </location>
</feature>
<evidence type="ECO:0000313" key="2">
    <source>
        <dbReference type="EMBL" id="CAA9390691.1"/>
    </source>
</evidence>
<feature type="compositionally biased region" description="Basic residues" evidence="1">
    <location>
        <begin position="140"/>
        <end position="152"/>
    </location>
</feature>
<dbReference type="EMBL" id="CADCUQ010000272">
    <property type="protein sequence ID" value="CAA9390691.1"/>
    <property type="molecule type" value="Genomic_DNA"/>
</dbReference>
<protein>
    <submittedName>
        <fullName evidence="2">Uncharacterized protein</fullName>
    </submittedName>
</protein>
<feature type="non-terminal residue" evidence="2">
    <location>
        <position position="188"/>
    </location>
</feature>
<dbReference type="AlphaFoldDB" id="A0A6J4NSU2"/>
<sequence length="188" mass="21659">GRRRGAYRQARTAAAGHHDLARQPGLPPDRQPGHGRLRRGREARDADRRPPERALHRGEQARVRPPVSVRRGGSKLPETANRPRPARPAVDRRDDHPARQAPQRLRRHQRAAEPDVGRVQCAGQHVPERRDRQVVVRQRLPVHQRHRLHRGALQHQPDRPRDQPPGRAPRKPARHRRARHAEPARAKL</sequence>
<organism evidence="2">
    <name type="scientific">uncultured Phycisphaerae bacterium</name>
    <dbReference type="NCBI Taxonomy" id="904963"/>
    <lineage>
        <taxon>Bacteria</taxon>
        <taxon>Pseudomonadati</taxon>
        <taxon>Planctomycetota</taxon>
        <taxon>Phycisphaerae</taxon>
        <taxon>environmental samples</taxon>
    </lineage>
</organism>
<evidence type="ECO:0000256" key="1">
    <source>
        <dbReference type="SAM" id="MobiDB-lite"/>
    </source>
</evidence>
<feature type="compositionally biased region" description="Basic and acidic residues" evidence="1">
    <location>
        <begin position="40"/>
        <end position="62"/>
    </location>
</feature>
<feature type="non-terminal residue" evidence="2">
    <location>
        <position position="1"/>
    </location>
</feature>
<proteinExistence type="predicted"/>
<gene>
    <name evidence="2" type="ORF">AVDCRST_MAG64-1184</name>
</gene>
<name>A0A6J4NSU2_9BACT</name>
<feature type="compositionally biased region" description="Basic residues" evidence="1">
    <location>
        <begin position="168"/>
        <end position="179"/>
    </location>
</feature>
<accession>A0A6J4NSU2</accession>
<feature type="region of interest" description="Disordered" evidence="1">
    <location>
        <begin position="1"/>
        <end position="188"/>
    </location>
</feature>